<dbReference type="GeneID" id="63999220"/>
<feature type="domain" description="OLD protein-like TOPRIM" evidence="2">
    <location>
        <begin position="346"/>
        <end position="412"/>
    </location>
</feature>
<dbReference type="Pfam" id="PF02463">
    <property type="entry name" value="SMC_N"/>
    <property type="match status" value="1"/>
</dbReference>
<dbReference type="InterPro" id="IPR027417">
    <property type="entry name" value="P-loop_NTPase"/>
</dbReference>
<dbReference type="PANTHER" id="PTHR43581:SF4">
    <property type="entry name" value="ATP_GTP PHOSPHATASE"/>
    <property type="match status" value="1"/>
</dbReference>
<dbReference type="Gene3D" id="3.40.50.300">
    <property type="entry name" value="P-loop containing nucleotide triphosphate hydrolases"/>
    <property type="match status" value="1"/>
</dbReference>
<reference evidence="3 4" key="1">
    <citation type="submission" date="2018-06" db="EMBL/GenBank/DDBJ databases">
        <authorList>
            <consortium name="Pathogen Informatics"/>
            <person name="Doyle S."/>
        </authorList>
    </citation>
    <scope>NUCLEOTIDE SEQUENCE [LARGE SCALE GENOMIC DNA]</scope>
    <source>
        <strain evidence="3 4">NCTC10698</strain>
    </source>
</reference>
<gene>
    <name evidence="3" type="ORF">NCTC10698_02674</name>
</gene>
<accession>A0A8B4S636</accession>
<keyword evidence="4" id="KW-1185">Reference proteome</keyword>
<evidence type="ECO:0000259" key="2">
    <source>
        <dbReference type="Pfam" id="PF20469"/>
    </source>
</evidence>
<dbReference type="InterPro" id="IPR003395">
    <property type="entry name" value="RecF/RecN/SMC_N"/>
</dbReference>
<name>A0A8B4S636_COMTE</name>
<dbReference type="SUPFAM" id="SSF52540">
    <property type="entry name" value="P-loop containing nucleoside triphosphate hydrolases"/>
    <property type="match status" value="1"/>
</dbReference>
<evidence type="ECO:0000313" key="4">
    <source>
        <dbReference type="Proteomes" id="UP000255070"/>
    </source>
</evidence>
<feature type="domain" description="RecF/RecN/SMC N-terminal" evidence="1">
    <location>
        <begin position="3"/>
        <end position="301"/>
    </location>
</feature>
<dbReference type="EMBL" id="UFXL01000001">
    <property type="protein sequence ID" value="SUY77765.1"/>
    <property type="molecule type" value="Genomic_DNA"/>
</dbReference>
<dbReference type="RefSeq" id="WP_080569900.1">
    <property type="nucleotide sequence ID" value="NZ_BBJZ01000012.1"/>
</dbReference>
<comment type="caution">
    <text evidence="3">The sequence shown here is derived from an EMBL/GenBank/DDBJ whole genome shotgun (WGS) entry which is preliminary data.</text>
</comment>
<organism evidence="3 4">
    <name type="scientific">Comamonas testosteroni</name>
    <name type="common">Pseudomonas testosteroni</name>
    <dbReference type="NCBI Taxonomy" id="285"/>
    <lineage>
        <taxon>Bacteria</taxon>
        <taxon>Pseudomonadati</taxon>
        <taxon>Pseudomonadota</taxon>
        <taxon>Betaproteobacteria</taxon>
        <taxon>Burkholderiales</taxon>
        <taxon>Comamonadaceae</taxon>
        <taxon>Comamonas</taxon>
    </lineage>
</organism>
<evidence type="ECO:0000259" key="1">
    <source>
        <dbReference type="Pfam" id="PF02463"/>
    </source>
</evidence>
<dbReference type="InterPro" id="IPR051396">
    <property type="entry name" value="Bact_Antivir_Def_Nuclease"/>
</dbReference>
<dbReference type="PANTHER" id="PTHR43581">
    <property type="entry name" value="ATP/GTP PHOSPHATASE"/>
    <property type="match status" value="1"/>
</dbReference>
<dbReference type="InterPro" id="IPR034139">
    <property type="entry name" value="TOPRIM_OLD"/>
</dbReference>
<protein>
    <submittedName>
        <fullName evidence="3">Recombination protein F</fullName>
    </submittedName>
</protein>
<proteinExistence type="predicted"/>
<sequence length="606" mass="66776">MRISRVEIRNFRSIQRLDLDLTRSSVVCGPNSCGKSNVLRALKFAFLSAYSPEKTASNFCSAITGPNATITIRVFFDVPTQSLSQGLNLALNQKVTYQIKVKRNGKPTCHLNGQLLDESGRASFLDEIVIVHVPPIRDLTTGGLDPFRATLAATIRKARGAHSLVQLNQQVRAAVKRSGEQILSGAQAAARSLLEVEALSVDANSIDIDSLLPMAGITFRINDQESGLERLGTGHQSSVILSLYRQLGVATGKFVLYLFEEPDNHLHPTSLRAIADELKECVTDDSQAVITTHSPYFMNQFPVDDWFPLVADSQRSTTLRLRRLTKTDRELRVAFGKYGLRPPEALLSKRVVVVEGANDVTLLRELIEIQTDRSPDRQDLLIIPAGGKEVVSDLCLLLEELGASWLGVMDWDATEDTRQPMLKKSLPLASITATTNALDTIQLQLMQHGAKKSKAQKFIDSLRGELAQTTVPFNASFSESVLGRHLGKARVLNQTDMAKLVSDVARKRMRAVRESLTPAKLWVWSGIPESVLVNTVAAELIVDQKLQQHGVLSAPAQVANRKSTLINALHGLGHKPEVLQDVIRALHAAGELRNREWRELVTRAIS</sequence>
<evidence type="ECO:0000313" key="3">
    <source>
        <dbReference type="EMBL" id="SUY77765.1"/>
    </source>
</evidence>
<dbReference type="Pfam" id="PF20469">
    <property type="entry name" value="OLD-like_TOPRIM"/>
    <property type="match status" value="1"/>
</dbReference>
<dbReference type="AlphaFoldDB" id="A0A8B4S636"/>
<dbReference type="Proteomes" id="UP000255070">
    <property type="component" value="Unassembled WGS sequence"/>
</dbReference>